<evidence type="ECO:0000259" key="10">
    <source>
        <dbReference type="Pfam" id="PF09402"/>
    </source>
</evidence>
<evidence type="ECO:0000313" key="12">
    <source>
        <dbReference type="RefSeq" id="XP_013397235.1"/>
    </source>
</evidence>
<accession>A0A1S3IG48</accession>
<dbReference type="InterPro" id="IPR035979">
    <property type="entry name" value="RBD_domain_sf"/>
</dbReference>
<keyword evidence="7" id="KW-0539">Nucleus</keyword>
<dbReference type="FunFam" id="1.10.10.1180:FF:000002">
    <property type="entry name" value="LEM domain-containing protein 2"/>
    <property type="match status" value="1"/>
</dbReference>
<organism evidence="11 12">
    <name type="scientific">Lingula anatina</name>
    <name type="common">Brachiopod</name>
    <name type="synonym">Lingula unguis</name>
    <dbReference type="NCBI Taxonomy" id="7574"/>
    <lineage>
        <taxon>Eukaryota</taxon>
        <taxon>Metazoa</taxon>
        <taxon>Spiralia</taxon>
        <taxon>Lophotrochozoa</taxon>
        <taxon>Brachiopoda</taxon>
        <taxon>Linguliformea</taxon>
        <taxon>Lingulata</taxon>
        <taxon>Lingulida</taxon>
        <taxon>Linguloidea</taxon>
        <taxon>Lingulidae</taxon>
        <taxon>Lingula</taxon>
    </lineage>
</organism>
<dbReference type="GO" id="GO:0031490">
    <property type="term" value="F:chromatin DNA binding"/>
    <property type="evidence" value="ECO:0007669"/>
    <property type="project" value="TreeGrafter"/>
</dbReference>
<dbReference type="OrthoDB" id="118234at2759"/>
<dbReference type="AlphaFoldDB" id="A0A1S3IG48"/>
<evidence type="ECO:0000313" key="11">
    <source>
        <dbReference type="Proteomes" id="UP000085678"/>
    </source>
</evidence>
<dbReference type="STRING" id="7574.A0A1S3IG48"/>
<keyword evidence="6 9" id="KW-0472">Membrane</keyword>
<dbReference type="FunFam" id="3.30.70.330:FF:000176">
    <property type="entry name" value="Inner nuclear membrane protein Man1"/>
    <property type="match status" value="1"/>
</dbReference>
<feature type="region of interest" description="Disordered" evidence="8">
    <location>
        <begin position="309"/>
        <end position="330"/>
    </location>
</feature>
<evidence type="ECO:0000256" key="2">
    <source>
        <dbReference type="ARBA" id="ARBA00004540"/>
    </source>
</evidence>
<dbReference type="PANTHER" id="PTHR13428">
    <property type="entry name" value="INNER NUCLEAR MEMBRANE PROTEIN MAN1 LEM DOMAIN CONTAINING PROTEIN"/>
    <property type="match status" value="1"/>
</dbReference>
<comment type="subcellular location">
    <subcellularLocation>
        <location evidence="1">Endomembrane system</location>
        <topology evidence="1">Multi-pass membrane protein</topology>
    </subcellularLocation>
    <subcellularLocation>
        <location evidence="2">Nucleus inner membrane</location>
    </subcellularLocation>
</comment>
<dbReference type="Gene3D" id="3.30.70.330">
    <property type="match status" value="1"/>
</dbReference>
<evidence type="ECO:0000256" key="7">
    <source>
        <dbReference type="ARBA" id="ARBA00023242"/>
    </source>
</evidence>
<dbReference type="GO" id="GO:0005637">
    <property type="term" value="C:nuclear inner membrane"/>
    <property type="evidence" value="ECO:0007669"/>
    <property type="project" value="UniProtKB-SubCell"/>
</dbReference>
<evidence type="ECO:0000256" key="4">
    <source>
        <dbReference type="ARBA" id="ARBA00022692"/>
    </source>
</evidence>
<dbReference type="Pfam" id="PF09402">
    <property type="entry name" value="MSC"/>
    <property type="match status" value="1"/>
</dbReference>
<name>A0A1S3IG48_LINAN</name>
<evidence type="ECO:0000256" key="9">
    <source>
        <dbReference type="SAM" id="Phobius"/>
    </source>
</evidence>
<gene>
    <name evidence="12" type="primary">LOC106164028</name>
</gene>
<keyword evidence="4 9" id="KW-0812">Transmembrane</keyword>
<dbReference type="Proteomes" id="UP000085678">
    <property type="component" value="Unplaced"/>
</dbReference>
<evidence type="ECO:0000256" key="3">
    <source>
        <dbReference type="ARBA" id="ARBA00022553"/>
    </source>
</evidence>
<feature type="compositionally biased region" description="Polar residues" evidence="8">
    <location>
        <begin position="309"/>
        <end position="322"/>
    </location>
</feature>
<evidence type="ECO:0000256" key="1">
    <source>
        <dbReference type="ARBA" id="ARBA00004127"/>
    </source>
</evidence>
<proteinExistence type="predicted"/>
<dbReference type="InterPro" id="IPR034394">
    <property type="entry name" value="Man1_RRM"/>
</dbReference>
<dbReference type="SUPFAM" id="SSF54928">
    <property type="entry name" value="RNA-binding domain, RBD"/>
    <property type="match status" value="1"/>
</dbReference>
<dbReference type="Gene3D" id="1.10.10.1180">
    <property type="entry name" value="MAN1, winged-helix domain"/>
    <property type="match status" value="1"/>
</dbReference>
<keyword evidence="5 9" id="KW-1133">Transmembrane helix</keyword>
<protein>
    <submittedName>
        <fullName evidence="12">Inner nuclear membrane protein Man1-like</fullName>
    </submittedName>
</protein>
<feature type="domain" description="Man1/Src1-like C-terminal" evidence="10">
    <location>
        <begin position="33"/>
        <end position="174"/>
    </location>
</feature>
<dbReference type="InterPro" id="IPR012677">
    <property type="entry name" value="Nucleotide-bd_a/b_plait_sf"/>
</dbReference>
<keyword evidence="11" id="KW-1185">Reference proteome</keyword>
<evidence type="ECO:0000256" key="8">
    <source>
        <dbReference type="SAM" id="MobiDB-lite"/>
    </source>
</evidence>
<dbReference type="InterPro" id="IPR018996">
    <property type="entry name" value="Man1/Src1-like_C"/>
</dbReference>
<sequence>MAVIVDLVRKNPHWGISIASRDKKTPAASVYGAVWFTVDSPHMPVWCRVKRAVMQVFYQLLFVAAGLLVCGVVVLVLRYRRRHQDEETKEVYHLVERIIDIMKRHNDECQVNKSLEPYLAIPHVRDMLIPLQLRRKKQGVWDKSVKFLAANESRIREETQHVKGEEFAVWRWIGGFPSNGKNKVWQGQAFGENCDVGYNLLPYSPTNCLKIRNMFDADVECGQDWHIYVQDAILEKCKENKGILHLAVDKTSKEGCVYMKCMTPDAAGEAYRALHGWWFDGNLVTVKYLRLERYHERFPDAANSTVPLVPSNNKMRSLSQPYHRSPLERS</sequence>
<keyword evidence="3" id="KW-0597">Phosphoprotein</keyword>
<dbReference type="GO" id="GO:0030514">
    <property type="term" value="P:negative regulation of BMP signaling pathway"/>
    <property type="evidence" value="ECO:0007669"/>
    <property type="project" value="TreeGrafter"/>
</dbReference>
<dbReference type="InterPro" id="IPR041885">
    <property type="entry name" value="MAN1_winged_helix_dom"/>
</dbReference>
<dbReference type="CDD" id="cd12286">
    <property type="entry name" value="RRM_Man1"/>
    <property type="match status" value="1"/>
</dbReference>
<dbReference type="GeneID" id="106164028"/>
<dbReference type="GO" id="GO:0006998">
    <property type="term" value="P:nuclear envelope organization"/>
    <property type="evidence" value="ECO:0007669"/>
    <property type="project" value="TreeGrafter"/>
</dbReference>
<feature type="transmembrane region" description="Helical" evidence="9">
    <location>
        <begin position="56"/>
        <end position="77"/>
    </location>
</feature>
<evidence type="ECO:0000256" key="5">
    <source>
        <dbReference type="ARBA" id="ARBA00022989"/>
    </source>
</evidence>
<dbReference type="KEGG" id="lak:106164028"/>
<dbReference type="PANTHER" id="PTHR13428:SF12">
    <property type="entry name" value="INNER NUCLEAR MEMBRANE PROTEIN MAN1"/>
    <property type="match status" value="1"/>
</dbReference>
<dbReference type="InterPro" id="IPR052277">
    <property type="entry name" value="INM_ESCRT-Associated"/>
</dbReference>
<dbReference type="RefSeq" id="XP_013397235.1">
    <property type="nucleotide sequence ID" value="XM_013541781.1"/>
</dbReference>
<reference evidence="12" key="1">
    <citation type="submission" date="2025-08" db="UniProtKB">
        <authorList>
            <consortium name="RefSeq"/>
        </authorList>
    </citation>
    <scope>IDENTIFICATION</scope>
    <source>
        <tissue evidence="12">Gonads</tissue>
    </source>
</reference>
<dbReference type="InParanoid" id="A0A1S3IG48"/>
<evidence type="ECO:0000256" key="6">
    <source>
        <dbReference type="ARBA" id="ARBA00023136"/>
    </source>
</evidence>